<name>A0A4Y2S036_ARAVE</name>
<reference evidence="1 2" key="1">
    <citation type="journal article" date="2019" name="Sci. Rep.">
        <title>Orb-weaving spider Araneus ventricosus genome elucidates the spidroin gene catalogue.</title>
        <authorList>
            <person name="Kono N."/>
            <person name="Nakamura H."/>
            <person name="Ohtoshi R."/>
            <person name="Moran D.A.P."/>
            <person name="Shinohara A."/>
            <person name="Yoshida Y."/>
            <person name="Fujiwara M."/>
            <person name="Mori M."/>
            <person name="Tomita M."/>
            <person name="Arakawa K."/>
        </authorList>
    </citation>
    <scope>NUCLEOTIDE SEQUENCE [LARGE SCALE GENOMIC DNA]</scope>
</reference>
<gene>
    <name evidence="1" type="ORF">AVEN_129127_1</name>
</gene>
<evidence type="ECO:0000313" key="1">
    <source>
        <dbReference type="EMBL" id="GBN80849.1"/>
    </source>
</evidence>
<dbReference type="Proteomes" id="UP000499080">
    <property type="component" value="Unassembled WGS sequence"/>
</dbReference>
<evidence type="ECO:0000313" key="2">
    <source>
        <dbReference type="Proteomes" id="UP000499080"/>
    </source>
</evidence>
<proteinExistence type="predicted"/>
<comment type="caution">
    <text evidence="1">The sequence shown here is derived from an EMBL/GenBank/DDBJ whole genome shotgun (WGS) entry which is preliminary data.</text>
</comment>
<protein>
    <submittedName>
        <fullName evidence="1">Uncharacterized protein</fullName>
    </submittedName>
</protein>
<organism evidence="1 2">
    <name type="scientific">Araneus ventricosus</name>
    <name type="common">Orbweaver spider</name>
    <name type="synonym">Epeira ventricosa</name>
    <dbReference type="NCBI Taxonomy" id="182803"/>
    <lineage>
        <taxon>Eukaryota</taxon>
        <taxon>Metazoa</taxon>
        <taxon>Ecdysozoa</taxon>
        <taxon>Arthropoda</taxon>
        <taxon>Chelicerata</taxon>
        <taxon>Arachnida</taxon>
        <taxon>Araneae</taxon>
        <taxon>Araneomorphae</taxon>
        <taxon>Entelegynae</taxon>
        <taxon>Araneoidea</taxon>
        <taxon>Araneidae</taxon>
        <taxon>Araneus</taxon>
    </lineage>
</organism>
<dbReference type="EMBL" id="BGPR01019061">
    <property type="protein sequence ID" value="GBN80849.1"/>
    <property type="molecule type" value="Genomic_DNA"/>
</dbReference>
<accession>A0A4Y2S036</accession>
<sequence>MIGISGAVLVAPLALPVTEPTRRRCPDLSAVTRGVAPSATDAEAILALMCRTYDLKDFIRFVDMNQEYQELETDQYRKPTSSTPFSYTREAFYVQKDRCNETCSITQTSFTYKLATIPNRRPQFEANGPYAPFGFESIKKQLWRNKQNDRPISDSEIKAVLSQLFKTGQWLPPAGHVSEDVTSHA</sequence>
<dbReference type="AlphaFoldDB" id="A0A4Y2S036"/>
<keyword evidence="2" id="KW-1185">Reference proteome</keyword>